<proteinExistence type="predicted"/>
<evidence type="ECO:0000313" key="9">
    <source>
        <dbReference type="Proteomes" id="UP000054342"/>
    </source>
</evidence>
<dbReference type="HOGENOM" id="CLU_001265_46_1_1"/>
<dbReference type="GeneID" id="25327666"/>
<name>A0A0D2D480_9EURO</name>
<reference evidence="8 9" key="1">
    <citation type="submission" date="2015-01" db="EMBL/GenBank/DDBJ databases">
        <title>The Genome Sequence of Exophiala xenobiotica CBS118157.</title>
        <authorList>
            <consortium name="The Broad Institute Genomics Platform"/>
            <person name="Cuomo C."/>
            <person name="de Hoog S."/>
            <person name="Gorbushina A."/>
            <person name="Stielow B."/>
            <person name="Teixiera M."/>
            <person name="Abouelleil A."/>
            <person name="Chapman S.B."/>
            <person name="Priest M."/>
            <person name="Young S.K."/>
            <person name="Wortman J."/>
            <person name="Nusbaum C."/>
            <person name="Birren B."/>
        </authorList>
    </citation>
    <scope>NUCLEOTIDE SEQUENCE [LARGE SCALE GENOMIC DNA]</scope>
    <source>
        <strain evidence="8 9">CBS 118157</strain>
    </source>
</reference>
<feature type="transmembrane region" description="Helical" evidence="6">
    <location>
        <begin position="92"/>
        <end position="114"/>
    </location>
</feature>
<feature type="transmembrane region" description="Helical" evidence="6">
    <location>
        <begin position="368"/>
        <end position="387"/>
    </location>
</feature>
<dbReference type="Proteomes" id="UP000054342">
    <property type="component" value="Unassembled WGS sequence"/>
</dbReference>
<dbReference type="SUPFAM" id="SSF103473">
    <property type="entry name" value="MFS general substrate transporter"/>
    <property type="match status" value="1"/>
</dbReference>
<dbReference type="PANTHER" id="PTHR23508:SF10">
    <property type="entry name" value="CARBOXYLIC ACID TRANSPORTER PROTEIN HOMOLOG"/>
    <property type="match status" value="1"/>
</dbReference>
<dbReference type="GO" id="GO:0035879">
    <property type="term" value="P:plasma membrane lactate transport"/>
    <property type="evidence" value="ECO:0007669"/>
    <property type="project" value="TreeGrafter"/>
</dbReference>
<evidence type="ECO:0000256" key="3">
    <source>
        <dbReference type="ARBA" id="ARBA00022989"/>
    </source>
</evidence>
<evidence type="ECO:0000256" key="6">
    <source>
        <dbReference type="SAM" id="Phobius"/>
    </source>
</evidence>
<protein>
    <recommendedName>
        <fullName evidence="7">Major facilitator superfamily (MFS) profile domain-containing protein</fullName>
    </recommendedName>
</protein>
<keyword evidence="9" id="KW-1185">Reference proteome</keyword>
<comment type="subcellular location">
    <subcellularLocation>
        <location evidence="1">Membrane</location>
        <topology evidence="1">Multi-pass membrane protein</topology>
    </subcellularLocation>
</comment>
<dbReference type="GO" id="GO:0015355">
    <property type="term" value="F:secondary active monocarboxylate transmembrane transporter activity"/>
    <property type="evidence" value="ECO:0007669"/>
    <property type="project" value="TreeGrafter"/>
</dbReference>
<dbReference type="PANTHER" id="PTHR23508">
    <property type="entry name" value="CARBOXYLIC ACID TRANSPORTER PROTEIN HOMOLOG"/>
    <property type="match status" value="1"/>
</dbReference>
<dbReference type="InterPro" id="IPR011701">
    <property type="entry name" value="MFS"/>
</dbReference>
<feature type="transmembrane region" description="Helical" evidence="6">
    <location>
        <begin position="64"/>
        <end position="85"/>
    </location>
</feature>
<feature type="compositionally biased region" description="Basic and acidic residues" evidence="5">
    <location>
        <begin position="474"/>
        <end position="485"/>
    </location>
</feature>
<feature type="transmembrane region" description="Helical" evidence="6">
    <location>
        <begin position="334"/>
        <end position="356"/>
    </location>
</feature>
<dbReference type="InterPro" id="IPR020846">
    <property type="entry name" value="MFS_dom"/>
</dbReference>
<feature type="transmembrane region" description="Helical" evidence="6">
    <location>
        <begin position="407"/>
        <end position="428"/>
    </location>
</feature>
<dbReference type="OrthoDB" id="5296287at2759"/>
<keyword evidence="4 6" id="KW-0472">Membrane</keyword>
<evidence type="ECO:0000256" key="1">
    <source>
        <dbReference type="ARBA" id="ARBA00004141"/>
    </source>
</evidence>
<feature type="transmembrane region" description="Helical" evidence="6">
    <location>
        <begin position="25"/>
        <end position="44"/>
    </location>
</feature>
<dbReference type="EMBL" id="KN847319">
    <property type="protein sequence ID" value="KIW57167.1"/>
    <property type="molecule type" value="Genomic_DNA"/>
</dbReference>
<dbReference type="RefSeq" id="XP_013317751.1">
    <property type="nucleotide sequence ID" value="XM_013462297.1"/>
</dbReference>
<dbReference type="PROSITE" id="PS50850">
    <property type="entry name" value="MFS"/>
    <property type="match status" value="1"/>
</dbReference>
<dbReference type="Gene3D" id="1.20.1250.20">
    <property type="entry name" value="MFS general substrate transporter like domains"/>
    <property type="match status" value="1"/>
</dbReference>
<feature type="transmembrane region" description="Helical" evidence="6">
    <location>
        <begin position="309"/>
        <end position="328"/>
    </location>
</feature>
<dbReference type="InterPro" id="IPR036259">
    <property type="entry name" value="MFS_trans_sf"/>
</dbReference>
<evidence type="ECO:0000313" key="8">
    <source>
        <dbReference type="EMBL" id="KIW57167.1"/>
    </source>
</evidence>
<evidence type="ECO:0000259" key="7">
    <source>
        <dbReference type="PROSITE" id="PS50850"/>
    </source>
</evidence>
<keyword evidence="3 6" id="KW-1133">Transmembrane helix</keyword>
<keyword evidence="2 6" id="KW-0812">Transmembrane</keyword>
<gene>
    <name evidence="8" type="ORF">PV05_05758</name>
</gene>
<evidence type="ECO:0000256" key="4">
    <source>
        <dbReference type="ARBA" id="ARBA00023136"/>
    </source>
</evidence>
<evidence type="ECO:0000256" key="5">
    <source>
        <dbReference type="SAM" id="MobiDB-lite"/>
    </source>
</evidence>
<feature type="transmembrane region" description="Helical" evidence="6">
    <location>
        <begin position="244"/>
        <end position="263"/>
    </location>
</feature>
<dbReference type="Pfam" id="PF07690">
    <property type="entry name" value="MFS_1"/>
    <property type="match status" value="1"/>
</dbReference>
<organism evidence="8 9">
    <name type="scientific">Exophiala xenobiotica</name>
    <dbReference type="NCBI Taxonomy" id="348802"/>
    <lineage>
        <taxon>Eukaryota</taxon>
        <taxon>Fungi</taxon>
        <taxon>Dikarya</taxon>
        <taxon>Ascomycota</taxon>
        <taxon>Pezizomycotina</taxon>
        <taxon>Eurotiomycetes</taxon>
        <taxon>Chaetothyriomycetidae</taxon>
        <taxon>Chaetothyriales</taxon>
        <taxon>Herpotrichiellaceae</taxon>
        <taxon>Exophiala</taxon>
    </lineage>
</organism>
<dbReference type="AlphaFoldDB" id="A0A0D2D480"/>
<feature type="region of interest" description="Disordered" evidence="5">
    <location>
        <begin position="463"/>
        <end position="491"/>
    </location>
</feature>
<evidence type="ECO:0000256" key="2">
    <source>
        <dbReference type="ARBA" id="ARBA00022692"/>
    </source>
</evidence>
<feature type="domain" description="Major facilitator superfamily (MFS) profile" evidence="7">
    <location>
        <begin position="1"/>
        <end position="430"/>
    </location>
</feature>
<sequence length="491" mass="53601">MGVVQEILNFPRELAGSLRMSRTQALVFFTSWWCWTLASAHFYFLPYTQPDLAKALGVETSKVAYANTTSMLSRALGAGIVGIVSDQYGCKIPLIVDLILMGIFTLCTGFVHTYGQLVGVRFLFGMTYGGMYGVNMAAVLQAVPRHARGTVAGFTQQGFGAGNLIASGLHFGMDKYGWRPLYYLGAGLMVTAVALRIITPDYSLVGPHGNDASPDDVAHEQSSPSGKLPFWVKFRFAITRHWPIFIYCTVLTGCFNTLGHGHLDVYPSFLEIQRGLSSRHETYVTVILQCGGVLGGIVGGYMSRYSTKWVPFGFAISLAPMLPAIILPTRWNNLAAAAFFFEFSYGAAIGNIGNILQMVCPHPGIRAAFGGVCYNLGNAISSIAPTIETKMGDSLRTKQDTPNYGHIILILAGIVIGLLSLTLACMPLKDVNLEWDLEDPNKVVPAHDEQNMKMDYIGDEIQPARDIEEQTPAKGDEHGRVEHIDQSPQKV</sequence>
<accession>A0A0D2D480</accession>
<dbReference type="GO" id="GO:0005886">
    <property type="term" value="C:plasma membrane"/>
    <property type="evidence" value="ECO:0007669"/>
    <property type="project" value="TreeGrafter"/>
</dbReference>
<feature type="transmembrane region" description="Helical" evidence="6">
    <location>
        <begin position="283"/>
        <end position="302"/>
    </location>
</feature>